<dbReference type="STRING" id="656061.D5GKP9"/>
<dbReference type="EMBL" id="FN430340">
    <property type="protein sequence ID" value="CAZ85092.1"/>
    <property type="molecule type" value="Genomic_DNA"/>
</dbReference>
<dbReference type="eggNOG" id="KOG0364">
    <property type="taxonomic scope" value="Eukaryota"/>
</dbReference>
<dbReference type="Proteomes" id="UP000006911">
    <property type="component" value="Unassembled WGS sequence"/>
</dbReference>
<reference evidence="1 2" key="1">
    <citation type="journal article" date="2010" name="Nature">
        <title>Perigord black truffle genome uncovers evolutionary origins and mechanisms of symbiosis.</title>
        <authorList>
            <person name="Martin F."/>
            <person name="Kohler A."/>
            <person name="Murat C."/>
            <person name="Balestrini R."/>
            <person name="Coutinho P.M."/>
            <person name="Jaillon O."/>
            <person name="Montanini B."/>
            <person name="Morin E."/>
            <person name="Noel B."/>
            <person name="Percudani R."/>
            <person name="Porcel B."/>
            <person name="Rubini A."/>
            <person name="Amicucci A."/>
            <person name="Amselem J."/>
            <person name="Anthouard V."/>
            <person name="Arcioni S."/>
            <person name="Artiguenave F."/>
            <person name="Aury J.M."/>
            <person name="Ballario P."/>
            <person name="Bolchi A."/>
            <person name="Brenna A."/>
            <person name="Brun A."/>
            <person name="Buee M."/>
            <person name="Cantarel B."/>
            <person name="Chevalier G."/>
            <person name="Couloux A."/>
            <person name="Da Silva C."/>
            <person name="Denoeud F."/>
            <person name="Duplessis S."/>
            <person name="Ghignone S."/>
            <person name="Hilselberger B."/>
            <person name="Iotti M."/>
            <person name="Marcais B."/>
            <person name="Mello A."/>
            <person name="Miranda M."/>
            <person name="Pacioni G."/>
            <person name="Quesneville H."/>
            <person name="Riccioni C."/>
            <person name="Ruotolo R."/>
            <person name="Splivallo R."/>
            <person name="Stocchi V."/>
            <person name="Tisserant E."/>
            <person name="Viscomi A.R."/>
            <person name="Zambonelli A."/>
            <person name="Zampieri E."/>
            <person name="Henrissat B."/>
            <person name="Lebrun M.H."/>
            <person name="Paolocci F."/>
            <person name="Bonfante P."/>
            <person name="Ottonello S."/>
            <person name="Wincker P."/>
        </authorList>
    </citation>
    <scope>NUCLEOTIDE SEQUENCE [LARGE SCALE GENOMIC DNA]</scope>
    <source>
        <strain evidence="1 2">Mel28</strain>
    </source>
</reference>
<accession>D5GKP9</accession>
<evidence type="ECO:0000313" key="2">
    <source>
        <dbReference type="Proteomes" id="UP000006911"/>
    </source>
</evidence>
<dbReference type="GeneID" id="9184754"/>
<dbReference type="SUPFAM" id="SSF48592">
    <property type="entry name" value="GroEL equatorial domain-like"/>
    <property type="match status" value="1"/>
</dbReference>
<dbReference type="KEGG" id="tml:GSTUM_00009690001"/>
<dbReference type="RefSeq" id="XP_002840901.1">
    <property type="nucleotide sequence ID" value="XM_002840855.1"/>
</dbReference>
<name>D5GKP9_TUBMM</name>
<protein>
    <submittedName>
        <fullName evidence="1">(Perigord truffle) hypothetical protein</fullName>
    </submittedName>
</protein>
<evidence type="ECO:0000313" key="1">
    <source>
        <dbReference type="EMBL" id="CAZ85092.1"/>
    </source>
</evidence>
<sequence>MLLFFFLHHSSIVAVQVFLSSSVVTLTVRFKSAGTKCGLFEIGNIGNECFFFMTKCENPKAPTIYRMAIFVRLAVILKSIEQALDVIPRTLVWSSGASPIRALTQLQVKHAAKENTWGIDGDTGKIVDMKAYGVCGREVV</sequence>
<proteinExistence type="predicted"/>
<dbReference type="GO" id="GO:0005524">
    <property type="term" value="F:ATP binding"/>
    <property type="evidence" value="ECO:0007669"/>
    <property type="project" value="InterPro"/>
</dbReference>
<dbReference type="Pfam" id="PF00118">
    <property type="entry name" value="Cpn60_TCP1"/>
    <property type="match status" value="1"/>
</dbReference>
<dbReference type="HOGENOM" id="CLU_1836583_0_0_1"/>
<keyword evidence="2" id="KW-1185">Reference proteome</keyword>
<dbReference type="InterPro" id="IPR002423">
    <property type="entry name" value="Cpn60/GroEL/TCP-1"/>
</dbReference>
<dbReference type="InParanoid" id="D5GKP9"/>
<gene>
    <name evidence="1" type="ORF">GSTUM_00009690001</name>
</gene>
<dbReference type="AlphaFoldDB" id="D5GKP9"/>
<dbReference type="InterPro" id="IPR027413">
    <property type="entry name" value="GROEL-like_equatorial_sf"/>
</dbReference>
<dbReference type="Gene3D" id="1.10.560.10">
    <property type="entry name" value="GroEL-like equatorial domain"/>
    <property type="match status" value="1"/>
</dbReference>
<organism evidence="1 2">
    <name type="scientific">Tuber melanosporum (strain Mel28)</name>
    <name type="common">Perigord black truffle</name>
    <dbReference type="NCBI Taxonomy" id="656061"/>
    <lineage>
        <taxon>Eukaryota</taxon>
        <taxon>Fungi</taxon>
        <taxon>Dikarya</taxon>
        <taxon>Ascomycota</taxon>
        <taxon>Pezizomycotina</taxon>
        <taxon>Pezizomycetes</taxon>
        <taxon>Pezizales</taxon>
        <taxon>Tuberaceae</taxon>
        <taxon>Tuber</taxon>
    </lineage>
</organism>